<evidence type="ECO:0000256" key="5">
    <source>
        <dbReference type="ARBA" id="ARBA00023098"/>
    </source>
</evidence>
<keyword evidence="11" id="KW-1185">Reference proteome</keyword>
<accession>A0AAV1DTS7</accession>
<dbReference type="GO" id="GO:0004620">
    <property type="term" value="F:phospholipase activity"/>
    <property type="evidence" value="ECO:0007669"/>
    <property type="project" value="TreeGrafter"/>
</dbReference>
<dbReference type="FunFam" id="3.40.1090.10:FF:000005">
    <property type="entry name" value="Patatin"/>
    <property type="match status" value="1"/>
</dbReference>
<dbReference type="PANTHER" id="PTHR32176:SF99">
    <property type="entry name" value="PATATIN"/>
    <property type="match status" value="1"/>
</dbReference>
<dbReference type="PANTHER" id="PTHR32176">
    <property type="entry name" value="XYLOSE ISOMERASE"/>
    <property type="match status" value="1"/>
</dbReference>
<dbReference type="InterPro" id="IPR016035">
    <property type="entry name" value="Acyl_Trfase/lysoPLipase"/>
</dbReference>
<feature type="signal peptide" evidence="8">
    <location>
        <begin position="1"/>
        <end position="26"/>
    </location>
</feature>
<protein>
    <recommendedName>
        <fullName evidence="7">Patatin</fullName>
        <ecNumber evidence="7">3.1.1.-</ecNumber>
    </recommendedName>
</protein>
<comment type="domain">
    <text evidence="7">The nitrogen atoms of the two glycine residues in the GGXR motif define the oxyanion hole, and stabilize the oxyanion that forms during the nucleophilic attack by the catalytic serine during substrate cleavage.</text>
</comment>
<dbReference type="AlphaFoldDB" id="A0AAV1DTS7"/>
<evidence type="ECO:0000256" key="8">
    <source>
        <dbReference type="SAM" id="SignalP"/>
    </source>
</evidence>
<feature type="short sequence motif" description="GXGXXG" evidence="6">
    <location>
        <begin position="40"/>
        <end position="45"/>
    </location>
</feature>
<keyword evidence="2 6" id="KW-0378">Hydrolase</keyword>
<dbReference type="GO" id="GO:0016042">
    <property type="term" value="P:lipid catabolic process"/>
    <property type="evidence" value="ECO:0007669"/>
    <property type="project" value="UniProtKB-UniRule"/>
</dbReference>
<dbReference type="SUPFAM" id="SSF52151">
    <property type="entry name" value="FabD/lysophospholipase-like"/>
    <property type="match status" value="1"/>
</dbReference>
<dbReference type="CDD" id="cd07214">
    <property type="entry name" value="Pat17_isozyme_like"/>
    <property type="match status" value="1"/>
</dbReference>
<organism evidence="10 11">
    <name type="scientific">Oldenlandia corymbosa var. corymbosa</name>
    <dbReference type="NCBI Taxonomy" id="529605"/>
    <lineage>
        <taxon>Eukaryota</taxon>
        <taxon>Viridiplantae</taxon>
        <taxon>Streptophyta</taxon>
        <taxon>Embryophyta</taxon>
        <taxon>Tracheophyta</taxon>
        <taxon>Spermatophyta</taxon>
        <taxon>Magnoliopsida</taxon>
        <taxon>eudicotyledons</taxon>
        <taxon>Gunneridae</taxon>
        <taxon>Pentapetalae</taxon>
        <taxon>asterids</taxon>
        <taxon>lamiids</taxon>
        <taxon>Gentianales</taxon>
        <taxon>Rubiaceae</taxon>
        <taxon>Rubioideae</taxon>
        <taxon>Spermacoceae</taxon>
        <taxon>Hedyotis-Oldenlandia complex</taxon>
        <taxon>Oldenlandia</taxon>
    </lineage>
</organism>
<evidence type="ECO:0000256" key="6">
    <source>
        <dbReference type="PROSITE-ProRule" id="PRU01161"/>
    </source>
</evidence>
<feature type="domain" description="PNPLA" evidence="9">
    <location>
        <begin position="36"/>
        <end position="241"/>
    </location>
</feature>
<keyword evidence="4 6" id="KW-0442">Lipid degradation</keyword>
<feature type="chain" id="PRO_5043673449" description="Patatin" evidence="8">
    <location>
        <begin position="27"/>
        <end position="411"/>
    </location>
</feature>
<dbReference type="GO" id="GO:0047372">
    <property type="term" value="F:monoacylglycerol lipase activity"/>
    <property type="evidence" value="ECO:0007669"/>
    <property type="project" value="TreeGrafter"/>
</dbReference>
<evidence type="ECO:0000313" key="11">
    <source>
        <dbReference type="Proteomes" id="UP001161247"/>
    </source>
</evidence>
<reference evidence="10" key="1">
    <citation type="submission" date="2023-03" db="EMBL/GenBank/DDBJ databases">
        <authorList>
            <person name="Julca I."/>
        </authorList>
    </citation>
    <scope>NUCLEOTIDE SEQUENCE</scope>
</reference>
<sequence length="411" mass="44928">MRMNQFLRAFSLLSIFYLLHPPVTEALTKGRVATVLSIDGGGIRGIIPSTILAFLESKLQELDGPNARIADYFDVVAGTSTGGIVTIMLTAPNQDNRPLYAAKDIPNFYLKNSPLIFPESSRNNIVKSVTNLFGGPKYDGRYMKSIIRSALRNRTMSQTLTNVVIPTFDIKSLQPIFFSTNDAKANATKNALLSDVCLGTTAAPTYFPPHYFQTKDAQGNTRAFNLIDGGIAANNPTLIAITHINKRILAGEFQPVDMRPMESSKMLVLSLGTGTAKYAEKYSAAEASRWGSLGWVYNNGNTPILDAYSSASSDMVDIHVSTLFQSLHCDQNYLRIQDDSLTGDTSSMDMATTSNLQALAKVGNDLLKKPVSRVNLETGKYEVVPGEGTNEQALTQFAKLLSDERKLRQSS</sequence>
<dbReference type="Proteomes" id="UP001161247">
    <property type="component" value="Chromosome 6"/>
</dbReference>
<dbReference type="GO" id="GO:0006952">
    <property type="term" value="P:defense response"/>
    <property type="evidence" value="ECO:0007669"/>
    <property type="project" value="UniProtKB-KW"/>
</dbReference>
<keyword evidence="8" id="KW-0732">Signal</keyword>
<evidence type="ECO:0000313" key="10">
    <source>
        <dbReference type="EMBL" id="CAI9110128.1"/>
    </source>
</evidence>
<dbReference type="InterPro" id="IPR002641">
    <property type="entry name" value="PNPLA_dom"/>
</dbReference>
<dbReference type="EC" id="3.1.1.-" evidence="7"/>
<gene>
    <name evidence="10" type="ORF">OLC1_LOCUS17858</name>
</gene>
<dbReference type="Gene3D" id="3.40.1090.10">
    <property type="entry name" value="Cytosolic phospholipase A2 catalytic domain"/>
    <property type="match status" value="1"/>
</dbReference>
<comment type="similarity">
    <text evidence="1 7">Belongs to the patatin family.</text>
</comment>
<feature type="short sequence motif" description="DGA/G" evidence="6">
    <location>
        <begin position="228"/>
        <end position="230"/>
    </location>
</feature>
<proteinExistence type="inferred from homology"/>
<name>A0AAV1DTS7_OLDCO</name>
<comment type="function">
    <text evidence="7">Lipolytic acyl hydrolase (LAH).</text>
</comment>
<feature type="short sequence motif" description="GXSXG" evidence="6">
    <location>
        <begin position="78"/>
        <end position="82"/>
    </location>
</feature>
<feature type="active site" description="Proton acceptor" evidence="6">
    <location>
        <position position="228"/>
    </location>
</feature>
<evidence type="ECO:0000256" key="3">
    <source>
        <dbReference type="ARBA" id="ARBA00022821"/>
    </source>
</evidence>
<dbReference type="PROSITE" id="PS51635">
    <property type="entry name" value="PNPLA"/>
    <property type="match status" value="1"/>
</dbReference>
<keyword evidence="3" id="KW-0611">Plant defense</keyword>
<dbReference type="Pfam" id="PF01734">
    <property type="entry name" value="Patatin"/>
    <property type="match status" value="1"/>
</dbReference>
<evidence type="ECO:0000256" key="1">
    <source>
        <dbReference type="ARBA" id="ARBA00010240"/>
    </source>
</evidence>
<feature type="active site" description="Nucleophile" evidence="6">
    <location>
        <position position="80"/>
    </location>
</feature>
<evidence type="ECO:0000259" key="9">
    <source>
        <dbReference type="PROSITE" id="PS51635"/>
    </source>
</evidence>
<keyword evidence="5 6" id="KW-0443">Lipid metabolism</keyword>
<evidence type="ECO:0000256" key="2">
    <source>
        <dbReference type="ARBA" id="ARBA00022801"/>
    </source>
</evidence>
<evidence type="ECO:0000256" key="4">
    <source>
        <dbReference type="ARBA" id="ARBA00022963"/>
    </source>
</evidence>
<dbReference type="EMBL" id="OX459123">
    <property type="protein sequence ID" value="CAI9110128.1"/>
    <property type="molecule type" value="Genomic_DNA"/>
</dbReference>
<evidence type="ECO:0000256" key="7">
    <source>
        <dbReference type="RuleBase" id="RU361262"/>
    </source>
</evidence>